<protein>
    <submittedName>
        <fullName evidence="1">Uncharacterized protein</fullName>
    </submittedName>
</protein>
<proteinExistence type="predicted"/>
<dbReference type="AlphaFoldDB" id="A0A2P6NX02"/>
<keyword evidence="2" id="KW-1185">Reference proteome</keyword>
<evidence type="ECO:0000313" key="2">
    <source>
        <dbReference type="Proteomes" id="UP000241769"/>
    </source>
</evidence>
<accession>A0A2P6NX02</accession>
<name>A0A2P6NX02_9EUKA</name>
<dbReference type="EMBL" id="MDYQ01000011">
    <property type="protein sequence ID" value="PRP88418.1"/>
    <property type="molecule type" value="Genomic_DNA"/>
</dbReference>
<dbReference type="Proteomes" id="UP000241769">
    <property type="component" value="Unassembled WGS sequence"/>
</dbReference>
<evidence type="ECO:0000313" key="1">
    <source>
        <dbReference type="EMBL" id="PRP88418.1"/>
    </source>
</evidence>
<gene>
    <name evidence="1" type="ORF">PROFUN_03332</name>
</gene>
<organism evidence="1 2">
    <name type="scientific">Planoprotostelium fungivorum</name>
    <dbReference type="NCBI Taxonomy" id="1890364"/>
    <lineage>
        <taxon>Eukaryota</taxon>
        <taxon>Amoebozoa</taxon>
        <taxon>Evosea</taxon>
        <taxon>Variosea</taxon>
        <taxon>Cavosteliida</taxon>
        <taxon>Cavosteliaceae</taxon>
        <taxon>Planoprotostelium</taxon>
    </lineage>
</organism>
<reference evidence="1 2" key="1">
    <citation type="journal article" date="2018" name="Genome Biol. Evol.">
        <title>Multiple Roots of Fruiting Body Formation in Amoebozoa.</title>
        <authorList>
            <person name="Hillmann F."/>
            <person name="Forbes G."/>
            <person name="Novohradska S."/>
            <person name="Ferling I."/>
            <person name="Riege K."/>
            <person name="Groth M."/>
            <person name="Westermann M."/>
            <person name="Marz M."/>
            <person name="Spaller T."/>
            <person name="Winckler T."/>
            <person name="Schaap P."/>
            <person name="Glockner G."/>
        </authorList>
    </citation>
    <scope>NUCLEOTIDE SEQUENCE [LARGE SCALE GENOMIC DNA]</scope>
    <source>
        <strain evidence="1 2">Jena</strain>
    </source>
</reference>
<dbReference type="InParanoid" id="A0A2P6NX02"/>
<comment type="caution">
    <text evidence="1">The sequence shown here is derived from an EMBL/GenBank/DDBJ whole genome shotgun (WGS) entry which is preliminary data.</text>
</comment>
<sequence>MISVPRCFPPVNGFQILKCCSTSNLNCQTSQLSGSCHKLLRQMRAAVVLLLIAACLAQNPPFKCNYAVQDVNGKFSDQIKIIPYGQAQTFQISCTGNLTQGHRVYTVSSILVPSDRDIKQMSSNESPDNFERTDLGFFITEYRPSINVTVTARSPDAFFLYVGENQESRADFDLGFLNRPITPSKLNITGDGLTLTAVGPLAKSPVTINIRYTTFNFGPRYITKTLFYPNGLQKGATISTPNNSGATYFPISYTWSVENNQFPGTTQFVGGAALKVRQW</sequence>